<evidence type="ECO:0000259" key="1">
    <source>
        <dbReference type="Pfam" id="PF12146"/>
    </source>
</evidence>
<evidence type="ECO:0000313" key="2">
    <source>
        <dbReference type="EMBL" id="KAE8326800.1"/>
    </source>
</evidence>
<keyword evidence="3" id="KW-1185">Reference proteome</keyword>
<dbReference type="AlphaFoldDB" id="A0A5N6X5H9"/>
<sequence>MIENGSQCHTTQSHSWCLDSGVVAHRWKGTVEKPPAILILQHGFGEYATRYFDGTVGFVQRLQNLGWEIWALDVWGHGDSPGKLRGVIDVHKAINDLMELHKKAVETHPNTPTYFFGHSMGGLLTACSVMKIDFQPAGVILCAAALQKPAPWLRRFLVQPIAAFWGPKQMSWTRKPIECISRIDSVVDEAKADPKLFPGAISWRLAATALQAAETLWSSLHQWTVPTLVLHGTADQYTDPEQSRKFFQLISSPDKDLHLLEGGYHELYHDSCAAEFNGIVVDWLAGHLPKA</sequence>
<gene>
    <name evidence="2" type="ORF">BDV39DRAFT_176655</name>
</gene>
<organism evidence="2 3">
    <name type="scientific">Aspergillus sergii</name>
    <dbReference type="NCBI Taxonomy" id="1034303"/>
    <lineage>
        <taxon>Eukaryota</taxon>
        <taxon>Fungi</taxon>
        <taxon>Dikarya</taxon>
        <taxon>Ascomycota</taxon>
        <taxon>Pezizomycotina</taxon>
        <taxon>Eurotiomycetes</taxon>
        <taxon>Eurotiomycetidae</taxon>
        <taxon>Eurotiales</taxon>
        <taxon>Aspergillaceae</taxon>
        <taxon>Aspergillus</taxon>
        <taxon>Aspergillus subgen. Circumdati</taxon>
    </lineage>
</organism>
<name>A0A5N6X5H9_9EURO</name>
<dbReference type="InterPro" id="IPR051044">
    <property type="entry name" value="MAG_DAG_Lipase"/>
</dbReference>
<keyword evidence="2" id="KW-0378">Hydrolase</keyword>
<feature type="domain" description="Serine aminopeptidase S33" evidence="1">
    <location>
        <begin position="33"/>
        <end position="270"/>
    </location>
</feature>
<accession>A0A5N6X5H9</accession>
<evidence type="ECO:0000313" key="3">
    <source>
        <dbReference type="Proteomes" id="UP000325945"/>
    </source>
</evidence>
<dbReference type="InterPro" id="IPR029058">
    <property type="entry name" value="AB_hydrolase_fold"/>
</dbReference>
<proteinExistence type="predicted"/>
<dbReference type="SUPFAM" id="SSF53474">
    <property type="entry name" value="alpha/beta-Hydrolases"/>
    <property type="match status" value="1"/>
</dbReference>
<reference evidence="3" key="1">
    <citation type="submission" date="2019-04" db="EMBL/GenBank/DDBJ databases">
        <title>Friends and foes A comparative genomics studyof 23 Aspergillus species from section Flavi.</title>
        <authorList>
            <consortium name="DOE Joint Genome Institute"/>
            <person name="Kjaerbolling I."/>
            <person name="Vesth T."/>
            <person name="Frisvad J.C."/>
            <person name="Nybo J.L."/>
            <person name="Theobald S."/>
            <person name="Kildgaard S."/>
            <person name="Isbrandt T."/>
            <person name="Kuo A."/>
            <person name="Sato A."/>
            <person name="Lyhne E.K."/>
            <person name="Kogle M.E."/>
            <person name="Wiebenga A."/>
            <person name="Kun R.S."/>
            <person name="Lubbers R.J."/>
            <person name="Makela M.R."/>
            <person name="Barry K."/>
            <person name="Chovatia M."/>
            <person name="Clum A."/>
            <person name="Daum C."/>
            <person name="Haridas S."/>
            <person name="He G."/>
            <person name="LaButti K."/>
            <person name="Lipzen A."/>
            <person name="Mondo S."/>
            <person name="Riley R."/>
            <person name="Salamov A."/>
            <person name="Simmons B.A."/>
            <person name="Magnuson J.K."/>
            <person name="Henrissat B."/>
            <person name="Mortensen U.H."/>
            <person name="Larsen T.O."/>
            <person name="Devries R.P."/>
            <person name="Grigoriev I.V."/>
            <person name="Machida M."/>
            <person name="Baker S.E."/>
            <person name="Andersen M.R."/>
        </authorList>
    </citation>
    <scope>NUCLEOTIDE SEQUENCE [LARGE SCALE GENOMIC DNA]</scope>
    <source>
        <strain evidence="3">CBS 130017</strain>
    </source>
</reference>
<dbReference type="GO" id="GO:0016787">
    <property type="term" value="F:hydrolase activity"/>
    <property type="evidence" value="ECO:0007669"/>
    <property type="project" value="UniProtKB-KW"/>
</dbReference>
<dbReference type="EMBL" id="ML741797">
    <property type="protein sequence ID" value="KAE8326800.1"/>
    <property type="molecule type" value="Genomic_DNA"/>
</dbReference>
<dbReference type="Gene3D" id="3.40.50.1820">
    <property type="entry name" value="alpha/beta hydrolase"/>
    <property type="match status" value="1"/>
</dbReference>
<dbReference type="Pfam" id="PF12146">
    <property type="entry name" value="Hydrolase_4"/>
    <property type="match status" value="1"/>
</dbReference>
<dbReference type="Proteomes" id="UP000325945">
    <property type="component" value="Unassembled WGS sequence"/>
</dbReference>
<dbReference type="InterPro" id="IPR022742">
    <property type="entry name" value="Hydrolase_4"/>
</dbReference>
<protein>
    <submittedName>
        <fullName evidence="2">Alpha/Beta hydrolase protein</fullName>
    </submittedName>
</protein>
<dbReference type="PANTHER" id="PTHR11614">
    <property type="entry name" value="PHOSPHOLIPASE-RELATED"/>
    <property type="match status" value="1"/>
</dbReference>